<gene>
    <name evidence="6" type="ORF">V2J85_10480</name>
</gene>
<feature type="domain" description="UspA" evidence="5">
    <location>
        <begin position="7"/>
        <end position="143"/>
    </location>
</feature>
<evidence type="ECO:0000256" key="1">
    <source>
        <dbReference type="ARBA" id="ARBA00008791"/>
    </source>
</evidence>
<dbReference type="InterPro" id="IPR006016">
    <property type="entry name" value="UspA"/>
</dbReference>
<dbReference type="Gene3D" id="3.40.50.620">
    <property type="entry name" value="HUPs"/>
    <property type="match status" value="2"/>
</dbReference>
<name>A0ABU7NLL4_9ACTN</name>
<keyword evidence="2" id="KW-0547">Nucleotide-binding</keyword>
<dbReference type="PANTHER" id="PTHR46268:SF27">
    <property type="entry name" value="UNIVERSAL STRESS PROTEIN RV2623"/>
    <property type="match status" value="1"/>
</dbReference>
<dbReference type="InterPro" id="IPR014729">
    <property type="entry name" value="Rossmann-like_a/b/a_fold"/>
</dbReference>
<feature type="domain" description="UspA" evidence="5">
    <location>
        <begin position="154"/>
        <end position="290"/>
    </location>
</feature>
<dbReference type="InterPro" id="IPR006015">
    <property type="entry name" value="Universal_stress_UspA"/>
</dbReference>
<feature type="region of interest" description="Disordered" evidence="4">
    <location>
        <begin position="42"/>
        <end position="68"/>
    </location>
</feature>
<evidence type="ECO:0000313" key="7">
    <source>
        <dbReference type="Proteomes" id="UP001307760"/>
    </source>
</evidence>
<dbReference type="EMBL" id="JAZBJP010000003">
    <property type="protein sequence ID" value="MEE4419781.1"/>
    <property type="molecule type" value="Genomic_DNA"/>
</dbReference>
<comment type="caution">
    <text evidence="6">The sequence shown here is derived from an EMBL/GenBank/DDBJ whole genome shotgun (WGS) entry which is preliminary data.</text>
</comment>
<evidence type="ECO:0000313" key="6">
    <source>
        <dbReference type="EMBL" id="MEE4419781.1"/>
    </source>
</evidence>
<dbReference type="Pfam" id="PF00582">
    <property type="entry name" value="Usp"/>
    <property type="match status" value="2"/>
</dbReference>
<dbReference type="PANTHER" id="PTHR46268">
    <property type="entry name" value="STRESS RESPONSE PROTEIN NHAX"/>
    <property type="match status" value="1"/>
</dbReference>
<dbReference type="Proteomes" id="UP001307760">
    <property type="component" value="Unassembled WGS sequence"/>
</dbReference>
<dbReference type="RefSeq" id="WP_261952749.1">
    <property type="nucleotide sequence ID" value="NZ_JAZBJP010000003.1"/>
</dbReference>
<comment type="similarity">
    <text evidence="1">Belongs to the universal stress protein A family.</text>
</comment>
<evidence type="ECO:0000256" key="2">
    <source>
        <dbReference type="ARBA" id="ARBA00022741"/>
    </source>
</evidence>
<organism evidence="6 7">
    <name type="scientific">Streptomyces bugieae</name>
    <dbReference type="NCBI Taxonomy" id="3098223"/>
    <lineage>
        <taxon>Bacteria</taxon>
        <taxon>Bacillati</taxon>
        <taxon>Actinomycetota</taxon>
        <taxon>Actinomycetes</taxon>
        <taxon>Kitasatosporales</taxon>
        <taxon>Streptomycetaceae</taxon>
        <taxon>Streptomyces</taxon>
    </lineage>
</organism>
<reference evidence="6 7" key="1">
    <citation type="submission" date="2023-12" db="EMBL/GenBank/DDBJ databases">
        <title>30 novel species of actinomycetes from the DSMZ collection.</title>
        <authorList>
            <person name="Nouioui I."/>
        </authorList>
    </citation>
    <scope>NUCLEOTIDE SEQUENCE [LARGE SCALE GENOMIC DNA]</scope>
    <source>
        <strain evidence="6 7">DSM 41528</strain>
    </source>
</reference>
<evidence type="ECO:0000256" key="4">
    <source>
        <dbReference type="SAM" id="MobiDB-lite"/>
    </source>
</evidence>
<dbReference type="PRINTS" id="PR01438">
    <property type="entry name" value="UNVRSLSTRESS"/>
</dbReference>
<evidence type="ECO:0000256" key="3">
    <source>
        <dbReference type="ARBA" id="ARBA00022840"/>
    </source>
</evidence>
<keyword evidence="7" id="KW-1185">Reference proteome</keyword>
<sequence length="299" mass="31168">MSGVSPIRPVLAGVDEGSDQRTVVRHAARQAGLHHTPLHLLHVTGHPDDPTGTTADEDGHGPPTPDAPVTERLAELARSEFPGITVTTETVPGRPAPVLLERSAEAAFLVLGHRGSGGFPRLSLGSVSQQVATHADCPVIVVRPGETPADPDNRVVVGVDLGDIGAQALDVAYEEAAARGASLQLLHATFHPGEVPTGPSLVAPDYEALDAAALEILRTEAAKRLDRFPDVTVHARVERVRPAAMLTEASRDAALLVVGTHGRGGLRRLMLGSVSGEVLHRAAAPVLVVPGRDGDHRAA</sequence>
<proteinExistence type="inferred from homology"/>
<evidence type="ECO:0000259" key="5">
    <source>
        <dbReference type="Pfam" id="PF00582"/>
    </source>
</evidence>
<protein>
    <submittedName>
        <fullName evidence="6">Universal stress protein</fullName>
    </submittedName>
</protein>
<accession>A0ABU7NLL4</accession>
<dbReference type="SUPFAM" id="SSF52402">
    <property type="entry name" value="Adenine nucleotide alpha hydrolases-like"/>
    <property type="match status" value="2"/>
</dbReference>
<keyword evidence="3" id="KW-0067">ATP-binding</keyword>